<accession>A0A243ALJ9</accession>
<dbReference type="EMBL" id="NFDG01000056">
    <property type="protein sequence ID" value="OTY24055.1"/>
    <property type="molecule type" value="Genomic_DNA"/>
</dbReference>
<gene>
    <name evidence="1" type="ORF">BK732_07575</name>
</gene>
<comment type="caution">
    <text evidence="1">The sequence shown here is derived from an EMBL/GenBank/DDBJ whole genome shotgun (WGS) entry which is preliminary data.</text>
</comment>
<evidence type="ECO:0000313" key="2">
    <source>
        <dbReference type="Proteomes" id="UP000194860"/>
    </source>
</evidence>
<sequence length="123" mass="13874">MPSGGGEGTTRKKKLLLSQNKKHKHRLLKKILRKYEAKKEEAPKFKTAGATMKLKLSLVVTGKFYQKAAKLDKNSIQLCVNWMEKRHSSSYEIFAEGCEPVKGTISVSLKEIFSFLNCGKLIT</sequence>
<reference evidence="1 2" key="1">
    <citation type="submission" date="2016-10" db="EMBL/GenBank/DDBJ databases">
        <title>Comparative genomics of Bacillus thuringiensis reveals a path to pathogens against multiple invertebrate hosts.</title>
        <authorList>
            <person name="Zheng J."/>
            <person name="Gao Q."/>
            <person name="Liu H."/>
            <person name="Peng D."/>
            <person name="Ruan L."/>
            <person name="Sun M."/>
        </authorList>
    </citation>
    <scope>NUCLEOTIDE SEQUENCE [LARGE SCALE GENOMIC DNA]</scope>
    <source>
        <strain evidence="1">BGSC 4BM1</strain>
    </source>
</reference>
<name>A0A243ALJ9_BACTU</name>
<dbReference type="Proteomes" id="UP000194860">
    <property type="component" value="Unassembled WGS sequence"/>
</dbReference>
<organism evidence="1 2">
    <name type="scientific">Bacillus thuringiensis serovar navarrensis</name>
    <dbReference type="NCBI Taxonomy" id="339658"/>
    <lineage>
        <taxon>Bacteria</taxon>
        <taxon>Bacillati</taxon>
        <taxon>Bacillota</taxon>
        <taxon>Bacilli</taxon>
        <taxon>Bacillales</taxon>
        <taxon>Bacillaceae</taxon>
        <taxon>Bacillus</taxon>
        <taxon>Bacillus cereus group</taxon>
    </lineage>
</organism>
<protein>
    <submittedName>
        <fullName evidence="1">Uncharacterized protein</fullName>
    </submittedName>
</protein>
<evidence type="ECO:0000313" key="1">
    <source>
        <dbReference type="EMBL" id="OTY24055.1"/>
    </source>
</evidence>
<proteinExistence type="predicted"/>
<dbReference type="AlphaFoldDB" id="A0A243ALJ9"/>